<dbReference type="SUPFAM" id="SSF52172">
    <property type="entry name" value="CheY-like"/>
    <property type="match status" value="1"/>
</dbReference>
<gene>
    <name evidence="3" type="ORF">ACFSGX_08860</name>
</gene>
<accession>A0ABW4TYC7</accession>
<evidence type="ECO:0000256" key="1">
    <source>
        <dbReference type="PROSITE-ProRule" id="PRU00169"/>
    </source>
</evidence>
<dbReference type="InterPro" id="IPR001789">
    <property type="entry name" value="Sig_transdc_resp-reg_receiver"/>
</dbReference>
<evidence type="ECO:0000313" key="3">
    <source>
        <dbReference type="EMBL" id="MFD1950875.1"/>
    </source>
</evidence>
<organism evidence="3 4">
    <name type="scientific">Sphingomonas arantia</name>
    <dbReference type="NCBI Taxonomy" id="1460676"/>
    <lineage>
        <taxon>Bacteria</taxon>
        <taxon>Pseudomonadati</taxon>
        <taxon>Pseudomonadota</taxon>
        <taxon>Alphaproteobacteria</taxon>
        <taxon>Sphingomonadales</taxon>
        <taxon>Sphingomonadaceae</taxon>
        <taxon>Sphingomonas</taxon>
    </lineage>
</organism>
<keyword evidence="4" id="KW-1185">Reference proteome</keyword>
<evidence type="ECO:0000313" key="4">
    <source>
        <dbReference type="Proteomes" id="UP001597400"/>
    </source>
</evidence>
<dbReference type="PROSITE" id="PS50110">
    <property type="entry name" value="RESPONSE_REGULATORY"/>
    <property type="match status" value="1"/>
</dbReference>
<dbReference type="InterPro" id="IPR011006">
    <property type="entry name" value="CheY-like_superfamily"/>
</dbReference>
<dbReference type="Proteomes" id="UP001597400">
    <property type="component" value="Unassembled WGS sequence"/>
</dbReference>
<reference evidence="4" key="1">
    <citation type="journal article" date="2019" name="Int. J. Syst. Evol. Microbiol.">
        <title>The Global Catalogue of Microorganisms (GCM) 10K type strain sequencing project: providing services to taxonomists for standard genome sequencing and annotation.</title>
        <authorList>
            <consortium name="The Broad Institute Genomics Platform"/>
            <consortium name="The Broad Institute Genome Sequencing Center for Infectious Disease"/>
            <person name="Wu L."/>
            <person name="Ma J."/>
        </authorList>
    </citation>
    <scope>NUCLEOTIDE SEQUENCE [LARGE SCALE GENOMIC DNA]</scope>
    <source>
        <strain evidence="4">CGMCC 1.12702</strain>
    </source>
</reference>
<feature type="modified residue" description="4-aspartylphosphate" evidence="1">
    <location>
        <position position="52"/>
    </location>
</feature>
<dbReference type="Gene3D" id="3.40.50.2300">
    <property type="match status" value="1"/>
</dbReference>
<name>A0ABW4TYC7_9SPHN</name>
<keyword evidence="1" id="KW-0597">Phosphoprotein</keyword>
<feature type="domain" description="Response regulatory" evidence="2">
    <location>
        <begin position="2"/>
        <end position="113"/>
    </location>
</feature>
<protein>
    <submittedName>
        <fullName evidence="3">Response regulator</fullName>
    </submittedName>
</protein>
<sequence>MSVLIVEDEPLIAMMLEDFVDALGHRVAGTVDNVSAALDHIRTTPFDMAILDVHLRGGEPSWAVADALADQGKAFVVATGGMIDPPPARHADCPTLPKPFTLDRVESALEGLRTAGVSQD</sequence>
<evidence type="ECO:0000259" key="2">
    <source>
        <dbReference type="PROSITE" id="PS50110"/>
    </source>
</evidence>
<dbReference type="Pfam" id="PF00072">
    <property type="entry name" value="Response_reg"/>
    <property type="match status" value="1"/>
</dbReference>
<comment type="caution">
    <text evidence="3">The sequence shown here is derived from an EMBL/GenBank/DDBJ whole genome shotgun (WGS) entry which is preliminary data.</text>
</comment>
<proteinExistence type="predicted"/>
<dbReference type="SMART" id="SM00448">
    <property type="entry name" value="REC"/>
    <property type="match status" value="1"/>
</dbReference>
<dbReference type="EMBL" id="JBHUGS010000002">
    <property type="protein sequence ID" value="MFD1950875.1"/>
    <property type="molecule type" value="Genomic_DNA"/>
</dbReference>